<dbReference type="PANTHER" id="PTHR33922">
    <property type="entry name" value="OS01G0888066 PROTEIN-RELATED"/>
    <property type="match status" value="1"/>
</dbReference>
<organism evidence="2 3">
    <name type="scientific">Carnegiea gigantea</name>
    <dbReference type="NCBI Taxonomy" id="171969"/>
    <lineage>
        <taxon>Eukaryota</taxon>
        <taxon>Viridiplantae</taxon>
        <taxon>Streptophyta</taxon>
        <taxon>Embryophyta</taxon>
        <taxon>Tracheophyta</taxon>
        <taxon>Spermatophyta</taxon>
        <taxon>Magnoliopsida</taxon>
        <taxon>eudicotyledons</taxon>
        <taxon>Gunneridae</taxon>
        <taxon>Pentapetalae</taxon>
        <taxon>Caryophyllales</taxon>
        <taxon>Cactineae</taxon>
        <taxon>Cactaceae</taxon>
        <taxon>Cactoideae</taxon>
        <taxon>Echinocereeae</taxon>
        <taxon>Carnegiea</taxon>
    </lineage>
</organism>
<feature type="compositionally biased region" description="Polar residues" evidence="1">
    <location>
        <begin position="220"/>
        <end position="232"/>
    </location>
</feature>
<feature type="region of interest" description="Disordered" evidence="1">
    <location>
        <begin position="315"/>
        <end position="351"/>
    </location>
</feature>
<evidence type="ECO:0000256" key="1">
    <source>
        <dbReference type="SAM" id="MobiDB-lite"/>
    </source>
</evidence>
<protein>
    <submittedName>
        <fullName evidence="2">Uncharacterized protein</fullName>
    </submittedName>
</protein>
<dbReference type="AlphaFoldDB" id="A0A9Q1GYZ5"/>
<dbReference type="Proteomes" id="UP001153076">
    <property type="component" value="Unassembled WGS sequence"/>
</dbReference>
<proteinExistence type="predicted"/>
<keyword evidence="3" id="KW-1185">Reference proteome</keyword>
<dbReference type="OrthoDB" id="778913at2759"/>
<evidence type="ECO:0000313" key="2">
    <source>
        <dbReference type="EMBL" id="KAJ8427635.1"/>
    </source>
</evidence>
<dbReference type="EMBL" id="JAKOGI010001122">
    <property type="protein sequence ID" value="KAJ8427635.1"/>
    <property type="molecule type" value="Genomic_DNA"/>
</dbReference>
<gene>
    <name evidence="2" type="ORF">Cgig2_010897</name>
</gene>
<feature type="compositionally biased region" description="Acidic residues" evidence="1">
    <location>
        <begin position="20"/>
        <end position="31"/>
    </location>
</feature>
<feature type="compositionally biased region" description="Basic and acidic residues" evidence="1">
    <location>
        <begin position="315"/>
        <end position="348"/>
    </location>
</feature>
<feature type="region of interest" description="Disordered" evidence="1">
    <location>
        <begin position="217"/>
        <end position="242"/>
    </location>
</feature>
<evidence type="ECO:0000313" key="3">
    <source>
        <dbReference type="Proteomes" id="UP001153076"/>
    </source>
</evidence>
<feature type="compositionally biased region" description="Basic and acidic residues" evidence="1">
    <location>
        <begin position="1"/>
        <end position="19"/>
    </location>
</feature>
<feature type="region of interest" description="Disordered" evidence="1">
    <location>
        <begin position="1"/>
        <end position="33"/>
    </location>
</feature>
<reference evidence="2" key="1">
    <citation type="submission" date="2022-04" db="EMBL/GenBank/DDBJ databases">
        <title>Carnegiea gigantea Genome sequencing and assembly v2.</title>
        <authorList>
            <person name="Copetti D."/>
            <person name="Sanderson M.J."/>
            <person name="Burquez A."/>
            <person name="Wojciechowski M.F."/>
        </authorList>
    </citation>
    <scope>NUCLEOTIDE SEQUENCE</scope>
    <source>
        <strain evidence="2">SGP5-SGP5p</strain>
        <tissue evidence="2">Aerial part</tissue>
    </source>
</reference>
<feature type="region of interest" description="Disordered" evidence="1">
    <location>
        <begin position="119"/>
        <end position="162"/>
    </location>
</feature>
<accession>A0A9Q1GYZ5</accession>
<dbReference type="PANTHER" id="PTHR33922:SF2">
    <property type="entry name" value="OS07G0589600 PROTEIN"/>
    <property type="match status" value="1"/>
</dbReference>
<sequence length="394" mass="43997">MSEILEVEKLKHPYVRENDKDDDEDNEEEEALSLCDLPVTNTANNEEAGKEEGYQTANDSDFDFDFGSLIGSVTAVESEMCAADEVFSGGQMLPFRHSVSSEVGLSGFRVPIHRSVSRTDSIDRGGLGSRSTSSRSSSTRSQHSATSSTSSGSSGSMVTIPKPKAWNHFHSCPSPNPQIRASGARLSNCAGSKSTTWQVLRLGLVRTPEIELQDLKLRNRTSPCNSDNNNNKGPKKRSDKIGNLLLGTQKGEDKISNEINKSGGGFFGNCKCSIGAIEPIIIPPRLIRPNYGAKTGHKHKLLDQFVLLSEDKELAQKKKEQHQDHQHPRQQERKQQQQQRNREKEIRQGKRFGSHHRTFEWLRDLSHTSFESDIDFVLWAPVSRAFVFITSYNN</sequence>
<name>A0A9Q1GYZ5_9CARY</name>
<feature type="compositionally biased region" description="Low complexity" evidence="1">
    <location>
        <begin position="129"/>
        <end position="156"/>
    </location>
</feature>
<comment type="caution">
    <text evidence="2">The sequence shown here is derived from an EMBL/GenBank/DDBJ whole genome shotgun (WGS) entry which is preliminary data.</text>
</comment>